<protein>
    <recommendedName>
        <fullName evidence="1">Retrovirus-related Pol polyprotein from transposon TNT 1-94-like beta-barrel domain-containing protein</fullName>
    </recommendedName>
</protein>
<evidence type="ECO:0000313" key="2">
    <source>
        <dbReference type="EMBL" id="KAL3537426.1"/>
    </source>
</evidence>
<dbReference type="PANTHER" id="PTHR47592">
    <property type="entry name" value="PBF68 PROTEIN"/>
    <property type="match status" value="1"/>
</dbReference>
<accession>A0ABD3B247</accession>
<name>A0ABD3B247_9GENT</name>
<organism evidence="2 3">
    <name type="scientific">Cinchona calisaya</name>
    <dbReference type="NCBI Taxonomy" id="153742"/>
    <lineage>
        <taxon>Eukaryota</taxon>
        <taxon>Viridiplantae</taxon>
        <taxon>Streptophyta</taxon>
        <taxon>Embryophyta</taxon>
        <taxon>Tracheophyta</taxon>
        <taxon>Spermatophyta</taxon>
        <taxon>Magnoliopsida</taxon>
        <taxon>eudicotyledons</taxon>
        <taxon>Gunneridae</taxon>
        <taxon>Pentapetalae</taxon>
        <taxon>asterids</taxon>
        <taxon>lamiids</taxon>
        <taxon>Gentianales</taxon>
        <taxon>Rubiaceae</taxon>
        <taxon>Cinchonoideae</taxon>
        <taxon>Cinchoneae</taxon>
        <taxon>Cinchona</taxon>
    </lineage>
</organism>
<comment type="caution">
    <text evidence="2">The sequence shown here is derived from an EMBL/GenBank/DDBJ whole genome shotgun (WGS) entry which is preliminary data.</text>
</comment>
<dbReference type="Proteomes" id="UP001630127">
    <property type="component" value="Unassembled WGS sequence"/>
</dbReference>
<evidence type="ECO:0000259" key="1">
    <source>
        <dbReference type="Pfam" id="PF22936"/>
    </source>
</evidence>
<proteinExistence type="predicted"/>
<dbReference type="AlphaFoldDB" id="A0ABD3B247"/>
<keyword evidence="3" id="KW-1185">Reference proteome</keyword>
<feature type="domain" description="Retrovirus-related Pol polyprotein from transposon TNT 1-94-like beta-barrel" evidence="1">
    <location>
        <begin position="14"/>
        <end position="94"/>
    </location>
</feature>
<dbReference type="EMBL" id="JBJUIK010000001">
    <property type="protein sequence ID" value="KAL3537426.1"/>
    <property type="molecule type" value="Genomic_DNA"/>
</dbReference>
<dbReference type="PANTHER" id="PTHR47592:SF27">
    <property type="entry name" value="OS08G0421700 PROTEIN"/>
    <property type="match status" value="1"/>
</dbReference>
<dbReference type="InterPro" id="IPR054722">
    <property type="entry name" value="PolX-like_BBD"/>
</dbReference>
<gene>
    <name evidence="2" type="ORF">ACH5RR_000792</name>
</gene>
<dbReference type="Pfam" id="PF22936">
    <property type="entry name" value="Pol_BBD"/>
    <property type="match status" value="1"/>
</dbReference>
<sequence length="207" mass="23225">MAHYDTNEVSSDVWFVASGCSNHMTGMKEIFKGLDETQKMKVKLGDNKDIQVEGKGTVEIKTSHGKVKSLHDVQYVPSSAHNLLSVGQLVASGYSVLFDDGACVIKDKKSGQTVINVHMTENKMFPLEVSKVENFALVTGAQNNSKLWHLRYGHLNVKGLKLLEQKVWFSDCLKSTLLIYVRVVYMGNKLESHFRLERHGELLLLSN</sequence>
<reference evidence="2 3" key="1">
    <citation type="submission" date="2024-11" db="EMBL/GenBank/DDBJ databases">
        <title>A near-complete genome assembly of Cinchona calisaya.</title>
        <authorList>
            <person name="Lian D.C."/>
            <person name="Zhao X.W."/>
            <person name="Wei L."/>
        </authorList>
    </citation>
    <scope>NUCLEOTIDE SEQUENCE [LARGE SCALE GENOMIC DNA]</scope>
    <source>
        <tissue evidence="2">Nenye</tissue>
    </source>
</reference>
<evidence type="ECO:0000313" key="3">
    <source>
        <dbReference type="Proteomes" id="UP001630127"/>
    </source>
</evidence>